<name>X1VX75_9ZZZZ</name>
<dbReference type="EMBL" id="BARW01026296">
    <property type="protein sequence ID" value="GAJ16165.1"/>
    <property type="molecule type" value="Genomic_DNA"/>
</dbReference>
<dbReference type="Gene3D" id="3.40.720.10">
    <property type="entry name" value="Alkaline Phosphatase, subunit A"/>
    <property type="match status" value="1"/>
</dbReference>
<proteinExistence type="predicted"/>
<dbReference type="SUPFAM" id="SSF53649">
    <property type="entry name" value="Alkaline phosphatase-like"/>
    <property type="match status" value="1"/>
</dbReference>
<sequence length="53" mass="5685">MKHFPSPKPPRLMDIGPTVLDMFGVKVPPNMDGRPFTVADADGEVSEISSSDA</sequence>
<accession>X1VX75</accession>
<dbReference type="InterPro" id="IPR017850">
    <property type="entry name" value="Alkaline_phosphatase_core_sf"/>
</dbReference>
<reference evidence="1" key="1">
    <citation type="journal article" date="2014" name="Front. Microbiol.">
        <title>High frequency of phylogenetically diverse reductive dehalogenase-homologous genes in deep subseafloor sedimentary metagenomes.</title>
        <authorList>
            <person name="Kawai M."/>
            <person name="Futagami T."/>
            <person name="Toyoda A."/>
            <person name="Takaki Y."/>
            <person name="Nishi S."/>
            <person name="Hori S."/>
            <person name="Arai W."/>
            <person name="Tsubouchi T."/>
            <person name="Morono Y."/>
            <person name="Uchiyama I."/>
            <person name="Ito T."/>
            <person name="Fujiyama A."/>
            <person name="Inagaki F."/>
            <person name="Takami H."/>
        </authorList>
    </citation>
    <scope>NUCLEOTIDE SEQUENCE</scope>
    <source>
        <strain evidence="1">Expedition CK06-06</strain>
    </source>
</reference>
<protein>
    <submittedName>
        <fullName evidence="1">Uncharacterized protein</fullName>
    </submittedName>
</protein>
<evidence type="ECO:0000313" key="1">
    <source>
        <dbReference type="EMBL" id="GAJ16165.1"/>
    </source>
</evidence>
<organism evidence="1">
    <name type="scientific">marine sediment metagenome</name>
    <dbReference type="NCBI Taxonomy" id="412755"/>
    <lineage>
        <taxon>unclassified sequences</taxon>
        <taxon>metagenomes</taxon>
        <taxon>ecological metagenomes</taxon>
    </lineage>
</organism>
<gene>
    <name evidence="1" type="ORF">S12H4_42913</name>
</gene>
<dbReference type="AlphaFoldDB" id="X1VX75"/>
<comment type="caution">
    <text evidence="1">The sequence shown here is derived from an EMBL/GenBank/DDBJ whole genome shotgun (WGS) entry which is preliminary data.</text>
</comment>